<protein>
    <submittedName>
        <fullName evidence="1">Uncharacterized protein</fullName>
    </submittedName>
</protein>
<keyword evidence="2" id="KW-1185">Reference proteome</keyword>
<sequence>MSVKVRFSKPAFFVQLKQAILSALPSRKTSQNCRKAPA</sequence>
<gene>
    <name evidence="1" type="ORF">SB48_HM08orf03666</name>
</gene>
<dbReference type="Proteomes" id="UP000032024">
    <property type="component" value="Chromosome"/>
</dbReference>
<organism evidence="1 2">
    <name type="scientific">Heyndrickxia coagulans</name>
    <name type="common">Weizmannia coagulans</name>
    <dbReference type="NCBI Taxonomy" id="1398"/>
    <lineage>
        <taxon>Bacteria</taxon>
        <taxon>Bacillati</taxon>
        <taxon>Bacillota</taxon>
        <taxon>Bacilli</taxon>
        <taxon>Bacillales</taxon>
        <taxon>Bacillaceae</taxon>
        <taxon>Heyndrickxia</taxon>
    </lineage>
</organism>
<dbReference type="AlphaFoldDB" id="A0AAN0WC64"/>
<evidence type="ECO:0000313" key="1">
    <source>
        <dbReference type="EMBL" id="AJO23116.1"/>
    </source>
</evidence>
<accession>A0AAN0WC64</accession>
<dbReference type="EMBL" id="CP010525">
    <property type="protein sequence ID" value="AJO23116.1"/>
    <property type="molecule type" value="Genomic_DNA"/>
</dbReference>
<reference evidence="2" key="1">
    <citation type="submission" date="2015-01" db="EMBL/GenBank/DDBJ databases">
        <title>Comparative genome analysis of Bacillus coagulans HM-08, Clostridium butyricum HM-68, Bacillus subtilis HM-66 and Bacillus paralicheniformis BL-09.</title>
        <authorList>
            <person name="Zhang H."/>
        </authorList>
    </citation>
    <scope>NUCLEOTIDE SEQUENCE [LARGE SCALE GENOMIC DNA]</scope>
    <source>
        <strain evidence="2">HM-08</strain>
    </source>
</reference>
<evidence type="ECO:0000313" key="2">
    <source>
        <dbReference type="Proteomes" id="UP000032024"/>
    </source>
</evidence>
<proteinExistence type="predicted"/>
<name>A0AAN0WC64_HEYCO</name>